<gene>
    <name evidence="1" type="ORF">GCM10012280_30500</name>
</gene>
<keyword evidence="2" id="KW-1185">Reference proteome</keyword>
<proteinExistence type="predicted"/>
<dbReference type="EMBL" id="BMMS01000012">
    <property type="protein sequence ID" value="GGO88817.1"/>
    <property type="molecule type" value="Genomic_DNA"/>
</dbReference>
<evidence type="ECO:0000313" key="2">
    <source>
        <dbReference type="Proteomes" id="UP000641932"/>
    </source>
</evidence>
<sequence length="70" mass="7269">MASCTAALACSLTLGDPLMTRETVPRPTPARTATSSSVGLRPRALVCVIPAPLPGPHTANYAMISPPWPK</sequence>
<protein>
    <submittedName>
        <fullName evidence="1">Uncharacterized protein</fullName>
    </submittedName>
</protein>
<organism evidence="1 2">
    <name type="scientific">Wenjunlia tyrosinilytica</name>
    <dbReference type="NCBI Taxonomy" id="1544741"/>
    <lineage>
        <taxon>Bacteria</taxon>
        <taxon>Bacillati</taxon>
        <taxon>Actinomycetota</taxon>
        <taxon>Actinomycetes</taxon>
        <taxon>Kitasatosporales</taxon>
        <taxon>Streptomycetaceae</taxon>
        <taxon>Wenjunlia</taxon>
    </lineage>
</organism>
<accession>A0A917ZQH4</accession>
<dbReference type="AlphaFoldDB" id="A0A917ZQH4"/>
<reference evidence="1" key="2">
    <citation type="submission" date="2020-09" db="EMBL/GenBank/DDBJ databases">
        <authorList>
            <person name="Sun Q."/>
            <person name="Zhou Y."/>
        </authorList>
    </citation>
    <scope>NUCLEOTIDE SEQUENCE</scope>
    <source>
        <strain evidence="1">CGMCC 4.7201</strain>
    </source>
</reference>
<reference evidence="1" key="1">
    <citation type="journal article" date="2014" name="Int. J. Syst. Evol. Microbiol.">
        <title>Complete genome sequence of Corynebacterium casei LMG S-19264T (=DSM 44701T), isolated from a smear-ripened cheese.</title>
        <authorList>
            <consortium name="US DOE Joint Genome Institute (JGI-PGF)"/>
            <person name="Walter F."/>
            <person name="Albersmeier A."/>
            <person name="Kalinowski J."/>
            <person name="Ruckert C."/>
        </authorList>
    </citation>
    <scope>NUCLEOTIDE SEQUENCE</scope>
    <source>
        <strain evidence="1">CGMCC 4.7201</strain>
    </source>
</reference>
<dbReference type="Proteomes" id="UP000641932">
    <property type="component" value="Unassembled WGS sequence"/>
</dbReference>
<comment type="caution">
    <text evidence="1">The sequence shown here is derived from an EMBL/GenBank/DDBJ whole genome shotgun (WGS) entry which is preliminary data.</text>
</comment>
<name>A0A917ZQH4_9ACTN</name>
<evidence type="ECO:0000313" key="1">
    <source>
        <dbReference type="EMBL" id="GGO88817.1"/>
    </source>
</evidence>